<protein>
    <recommendedName>
        <fullName evidence="3">TniQ protein</fullName>
    </recommendedName>
</protein>
<evidence type="ECO:0008006" key="3">
    <source>
        <dbReference type="Google" id="ProtNLM"/>
    </source>
</evidence>
<comment type="caution">
    <text evidence="1">The sequence shown here is derived from an EMBL/GenBank/DDBJ whole genome shotgun (WGS) entry which is preliminary data.</text>
</comment>
<evidence type="ECO:0000313" key="1">
    <source>
        <dbReference type="EMBL" id="TWI06708.1"/>
    </source>
</evidence>
<proteinExistence type="predicted"/>
<reference evidence="1 2" key="1">
    <citation type="journal article" date="2015" name="Stand. Genomic Sci.">
        <title>Genomic Encyclopedia of Bacterial and Archaeal Type Strains, Phase III: the genomes of soil and plant-associated and newly described type strains.</title>
        <authorList>
            <person name="Whitman W.B."/>
            <person name="Woyke T."/>
            <person name="Klenk H.P."/>
            <person name="Zhou Y."/>
            <person name="Lilburn T.G."/>
            <person name="Beck B.J."/>
            <person name="De Vos P."/>
            <person name="Vandamme P."/>
            <person name="Eisen J.A."/>
            <person name="Garrity G."/>
            <person name="Hugenholtz P."/>
            <person name="Kyrpides N.C."/>
        </authorList>
    </citation>
    <scope>NUCLEOTIDE SEQUENCE [LARGE SCALE GENOMIC DNA]</scope>
    <source>
        <strain evidence="1 2">CGMCC 1.10136</strain>
    </source>
</reference>
<name>A0A562LGF3_9GAMM</name>
<accession>A0A562LGF3</accession>
<dbReference type="EMBL" id="VLKP01000016">
    <property type="protein sequence ID" value="TWI06708.1"/>
    <property type="molecule type" value="Genomic_DNA"/>
</dbReference>
<gene>
    <name evidence="1" type="ORF">IP93_02931</name>
</gene>
<dbReference type="AlphaFoldDB" id="A0A562LGF3"/>
<dbReference type="Proteomes" id="UP000316471">
    <property type="component" value="Unassembled WGS sequence"/>
</dbReference>
<evidence type="ECO:0000313" key="2">
    <source>
        <dbReference type="Proteomes" id="UP000316471"/>
    </source>
</evidence>
<keyword evidence="2" id="KW-1185">Reference proteome</keyword>
<sequence>MDLAPPAMLEQRLTESVKDWRSPLAGHVGFRNWTLGPARRRAYCPLCFEEDLAAGRTPYFRMDWIPALVTSCWDHEAPLREWADCDSAGRRRLPKAWLYRTGDMRLATPAFMRADLEAIRQLCDAPPSKDCPSLEVVLSWLRWVQFVAEKRFDAPMPPYLSGRTVEDDLRSDLRFLIELASRHQDRHQEPPLADVACPRQWPEWFGPLPGSARRREWKFSDSGIRQTACLRWRRSYLFFAVRTLVGTKSYGSLIAETSSKFPAWTVWWEELLGRLGPQQRETLEWHQKVSMKSFV</sequence>
<organism evidence="1 2">
    <name type="scientific">Aerolutibacter ruishenii</name>
    <dbReference type="NCBI Taxonomy" id="686800"/>
    <lineage>
        <taxon>Bacteria</taxon>
        <taxon>Pseudomonadati</taxon>
        <taxon>Pseudomonadota</taxon>
        <taxon>Gammaproteobacteria</taxon>
        <taxon>Lysobacterales</taxon>
        <taxon>Lysobacteraceae</taxon>
        <taxon>Aerolutibacter</taxon>
    </lineage>
</organism>